<protein>
    <recommendedName>
        <fullName evidence="2">NADH:ubiquinone oxidoreductase 30kDa subunit domain-containing protein</fullName>
    </recommendedName>
</protein>
<dbReference type="GO" id="GO:0008137">
    <property type="term" value="F:NADH dehydrogenase (ubiquinone) activity"/>
    <property type="evidence" value="ECO:0007669"/>
    <property type="project" value="InterPro"/>
</dbReference>
<comment type="caution">
    <text evidence="3">The sequence shown here is derived from an EMBL/GenBank/DDBJ whole genome shotgun (WGS) entry which is preliminary data.</text>
</comment>
<accession>X1IMJ6</accession>
<dbReference type="InterPro" id="IPR037232">
    <property type="entry name" value="NADH_quin_OxRdtase_su_C/D-like"/>
</dbReference>
<organism evidence="3">
    <name type="scientific">marine sediment metagenome</name>
    <dbReference type="NCBI Taxonomy" id="412755"/>
    <lineage>
        <taxon>unclassified sequences</taxon>
        <taxon>metagenomes</taxon>
        <taxon>ecological metagenomes</taxon>
    </lineage>
</organism>
<dbReference type="PANTHER" id="PTHR10884:SF14">
    <property type="entry name" value="NADH DEHYDROGENASE [UBIQUINONE] IRON-SULFUR PROTEIN 3, MITOCHONDRIAL"/>
    <property type="match status" value="1"/>
</dbReference>
<feature type="domain" description="NADH:ubiquinone oxidoreductase 30kDa subunit" evidence="2">
    <location>
        <begin position="32"/>
        <end position="99"/>
    </location>
</feature>
<reference evidence="3" key="1">
    <citation type="journal article" date="2014" name="Front. Microbiol.">
        <title>High frequency of phylogenetically diverse reductive dehalogenase-homologous genes in deep subseafloor sedimentary metagenomes.</title>
        <authorList>
            <person name="Kawai M."/>
            <person name="Futagami T."/>
            <person name="Toyoda A."/>
            <person name="Takaki Y."/>
            <person name="Nishi S."/>
            <person name="Hori S."/>
            <person name="Arai W."/>
            <person name="Tsubouchi T."/>
            <person name="Morono Y."/>
            <person name="Uchiyama I."/>
            <person name="Ito T."/>
            <person name="Fujiyama A."/>
            <person name="Inagaki F."/>
            <person name="Takami H."/>
        </authorList>
    </citation>
    <scope>NUCLEOTIDE SEQUENCE</scope>
    <source>
        <strain evidence="3">Expedition CK06-06</strain>
    </source>
</reference>
<evidence type="ECO:0000259" key="2">
    <source>
        <dbReference type="Pfam" id="PF00329"/>
    </source>
</evidence>
<gene>
    <name evidence="3" type="ORF">S03H2_38771</name>
</gene>
<dbReference type="AlphaFoldDB" id="X1IMJ6"/>
<comment type="similarity">
    <text evidence="1">Belongs to the complex I 30 kDa subunit family.</text>
</comment>
<dbReference type="Gene3D" id="3.30.460.80">
    <property type="entry name" value="NADH:ubiquinone oxidoreductase, 30kDa subunit"/>
    <property type="match status" value="1"/>
</dbReference>
<proteinExistence type="inferred from homology"/>
<evidence type="ECO:0000313" key="3">
    <source>
        <dbReference type="EMBL" id="GAH58778.1"/>
    </source>
</evidence>
<dbReference type="Pfam" id="PF00329">
    <property type="entry name" value="Complex1_30kDa"/>
    <property type="match status" value="1"/>
</dbReference>
<feature type="non-terminal residue" evidence="3">
    <location>
        <position position="99"/>
    </location>
</feature>
<dbReference type="InterPro" id="IPR001268">
    <property type="entry name" value="NADH_UbQ_OxRdtase_30kDa_su"/>
</dbReference>
<sequence length="99" mass="11770">MEKKKVIEELKKKFSEKIKEVSVQFGDEILLIERDSLLDIVQFLKDKPYSYSMLLDLTCIDYKGQEPRFEMVYHLFSIPNVQRLRIKVGLSEKDLRIDS</sequence>
<name>X1IMJ6_9ZZZZ</name>
<dbReference type="EMBL" id="BARU01023922">
    <property type="protein sequence ID" value="GAH58778.1"/>
    <property type="molecule type" value="Genomic_DNA"/>
</dbReference>
<dbReference type="SUPFAM" id="SSF143243">
    <property type="entry name" value="Nqo5-like"/>
    <property type="match status" value="1"/>
</dbReference>
<evidence type="ECO:0000256" key="1">
    <source>
        <dbReference type="ARBA" id="ARBA00007569"/>
    </source>
</evidence>
<dbReference type="PANTHER" id="PTHR10884">
    <property type="entry name" value="NADH DEHYDROGENASE UBIQUINONE IRON-SULFUR PROTEIN 3"/>
    <property type="match status" value="1"/>
</dbReference>